<feature type="domain" description="OAA-family lectin sugar binding" evidence="4">
    <location>
        <begin position="3"/>
        <end position="65"/>
    </location>
</feature>
<sequence length="133" mass="14026">MSRYVVANQWGGSSAPWHPGGDWTLGARDNQNVVAIDIKSGDGGKSFTGTMTYAGEGPIGFKAQRTGQNQYNVENQWGGNDAPWHPGGKWVIGGRDNQNVVALSVTSGDGGKNLSGTNTYANEGPIGFRGQIE</sequence>
<proteinExistence type="inferred from homology"/>
<dbReference type="RefSeq" id="WP_033055626.1">
    <property type="nucleotide sequence ID" value="NZ_AZQQ01000064.1"/>
</dbReference>
<feature type="domain" description="OAA-family lectin sugar binding" evidence="4">
    <location>
        <begin position="69"/>
        <end position="132"/>
    </location>
</feature>
<evidence type="ECO:0000313" key="5">
    <source>
        <dbReference type="EMBL" id="KDD69981.1"/>
    </source>
</evidence>
<gene>
    <name evidence="5" type="ORF">V466_06530</name>
</gene>
<name>A0A059L6X8_9PSED</name>
<accession>A0A059L6X8</accession>
<comment type="caution">
    <text evidence="5">The sequence shown here is derived from an EMBL/GenBank/DDBJ whole genome shotgun (WGS) entry which is preliminary data.</text>
</comment>
<dbReference type="Proteomes" id="UP000026739">
    <property type="component" value="Unassembled WGS sequence"/>
</dbReference>
<dbReference type="InterPro" id="IPR040964">
    <property type="entry name" value="SBD"/>
</dbReference>
<keyword evidence="2" id="KW-0430">Lectin</keyword>
<dbReference type="AlphaFoldDB" id="A0A059L6X8"/>
<organism evidence="5 6">
    <name type="scientific">Pseudomonas mandelii PD30</name>
    <dbReference type="NCBI Taxonomy" id="1419583"/>
    <lineage>
        <taxon>Bacteria</taxon>
        <taxon>Pseudomonadati</taxon>
        <taxon>Pseudomonadota</taxon>
        <taxon>Gammaproteobacteria</taxon>
        <taxon>Pseudomonadales</taxon>
        <taxon>Pseudomonadaceae</taxon>
        <taxon>Pseudomonas</taxon>
    </lineage>
</organism>
<dbReference type="Pfam" id="PF17882">
    <property type="entry name" value="SBD"/>
    <property type="match status" value="2"/>
</dbReference>
<reference evidence="5 6" key="1">
    <citation type="submission" date="2013-12" db="EMBL/GenBank/DDBJ databases">
        <authorList>
            <person name="Formusa P.A."/>
            <person name="Habash M."/>
            <person name="Lee H."/>
            <person name="Trevors J.T."/>
        </authorList>
    </citation>
    <scope>NUCLEOTIDE SEQUENCE [LARGE SCALE GENOMIC DNA]</scope>
    <source>
        <strain evidence="5 6">PD30</strain>
    </source>
</reference>
<dbReference type="GO" id="GO:0030246">
    <property type="term" value="F:carbohydrate binding"/>
    <property type="evidence" value="ECO:0007669"/>
    <property type="project" value="UniProtKB-KW"/>
</dbReference>
<evidence type="ECO:0000259" key="4">
    <source>
        <dbReference type="Pfam" id="PF17882"/>
    </source>
</evidence>
<comment type="similarity">
    <text evidence="1">Belongs to the bacterial lectin family.</text>
</comment>
<dbReference type="Gene3D" id="2.40.128.450">
    <property type="match status" value="1"/>
</dbReference>
<dbReference type="EMBL" id="AZQQ01000064">
    <property type="protein sequence ID" value="KDD69981.1"/>
    <property type="molecule type" value="Genomic_DNA"/>
</dbReference>
<protein>
    <submittedName>
        <fullName evidence="5">Lectin OAA</fullName>
    </submittedName>
</protein>
<evidence type="ECO:0000313" key="6">
    <source>
        <dbReference type="Proteomes" id="UP000026739"/>
    </source>
</evidence>
<dbReference type="InterPro" id="IPR053726">
    <property type="entry name" value="Bacterial_Lectin_Domain_sf"/>
</dbReference>
<evidence type="ECO:0000256" key="1">
    <source>
        <dbReference type="ARBA" id="ARBA00008512"/>
    </source>
</evidence>
<evidence type="ECO:0000256" key="3">
    <source>
        <dbReference type="ARBA" id="ARBA00022737"/>
    </source>
</evidence>
<evidence type="ECO:0000256" key="2">
    <source>
        <dbReference type="ARBA" id="ARBA00022734"/>
    </source>
</evidence>
<keyword evidence="3" id="KW-0677">Repeat</keyword>
<dbReference type="eggNOG" id="ENOG502ZAWW">
    <property type="taxonomic scope" value="Bacteria"/>
</dbReference>